<proteinExistence type="predicted"/>
<evidence type="ECO:0000313" key="3">
    <source>
        <dbReference type="EMBL" id="CAE2230781.1"/>
    </source>
</evidence>
<keyword evidence="1" id="KW-0812">Transmembrane</keyword>
<feature type="signal peptide" evidence="2">
    <location>
        <begin position="1"/>
        <end position="19"/>
    </location>
</feature>
<keyword evidence="1" id="KW-1133">Transmembrane helix</keyword>
<feature type="chain" id="PRO_5031252495" evidence="2">
    <location>
        <begin position="20"/>
        <end position="155"/>
    </location>
</feature>
<dbReference type="EMBL" id="HBKP01018438">
    <property type="protein sequence ID" value="CAE2230781.1"/>
    <property type="molecule type" value="Transcribed_RNA"/>
</dbReference>
<name>A0A7S4IIX0_9EUKA</name>
<organism evidence="3">
    <name type="scientific">Vannella robusta</name>
    <dbReference type="NCBI Taxonomy" id="1487602"/>
    <lineage>
        <taxon>Eukaryota</taxon>
        <taxon>Amoebozoa</taxon>
        <taxon>Discosea</taxon>
        <taxon>Flabellinia</taxon>
        <taxon>Vannellidae</taxon>
        <taxon>Vannella</taxon>
    </lineage>
</organism>
<keyword evidence="1" id="KW-0472">Membrane</keyword>
<evidence type="ECO:0000256" key="1">
    <source>
        <dbReference type="SAM" id="Phobius"/>
    </source>
</evidence>
<gene>
    <name evidence="3" type="ORF">VSP0166_LOCUS13078</name>
</gene>
<dbReference type="AlphaFoldDB" id="A0A7S4IIX0"/>
<protein>
    <submittedName>
        <fullName evidence="3">Uncharacterized protein</fullName>
    </submittedName>
</protein>
<sequence>MKLVLVCLLLFCLVIVVNSVDVDEGVKPHDSFCPGIFRRVLLSPFSEAASCGWNGFIHLVTLHPLMAAQYWIDTVLWSSVYTIFEVLSIFGITSSPSCGFARVAPCEHYPCWIFFEPDSSTLGYLVDCAGLVIGSISGFFAVLNCLGRFTNNKKR</sequence>
<feature type="transmembrane region" description="Helical" evidence="1">
    <location>
        <begin position="122"/>
        <end position="146"/>
    </location>
</feature>
<evidence type="ECO:0000256" key="2">
    <source>
        <dbReference type="SAM" id="SignalP"/>
    </source>
</evidence>
<reference evidence="3" key="1">
    <citation type="submission" date="2021-01" db="EMBL/GenBank/DDBJ databases">
        <authorList>
            <person name="Corre E."/>
            <person name="Pelletier E."/>
            <person name="Niang G."/>
            <person name="Scheremetjew M."/>
            <person name="Finn R."/>
            <person name="Kale V."/>
            <person name="Holt S."/>
            <person name="Cochrane G."/>
            <person name="Meng A."/>
            <person name="Brown T."/>
            <person name="Cohen L."/>
        </authorList>
    </citation>
    <scope>NUCLEOTIDE SEQUENCE</scope>
    <source>
        <strain evidence="3">DIVA3 518/3/11/1/6</strain>
    </source>
</reference>
<accession>A0A7S4IIX0</accession>
<keyword evidence="2" id="KW-0732">Signal</keyword>